<proteinExistence type="predicted"/>
<protein>
    <submittedName>
        <fullName evidence="1">Uncharacterized protein</fullName>
    </submittedName>
</protein>
<keyword evidence="2" id="KW-1185">Reference proteome</keyword>
<reference evidence="1 2" key="1">
    <citation type="submission" date="2019-04" db="EMBL/GenBank/DDBJ databases">
        <title>An improved genome assembly and genetic linkage map for asparagus bean, Vigna unguiculata ssp. sesquipedialis.</title>
        <authorList>
            <person name="Xia Q."/>
            <person name="Zhang R."/>
            <person name="Dong Y."/>
        </authorList>
    </citation>
    <scope>NUCLEOTIDE SEQUENCE [LARGE SCALE GENOMIC DNA]</scope>
    <source>
        <tissue evidence="1">Leaf</tissue>
    </source>
</reference>
<gene>
    <name evidence="1" type="ORF">DEO72_LG5g2352</name>
</gene>
<dbReference type="AlphaFoldDB" id="A0A4D6LZ77"/>
<accession>A0A4D6LZ77</accession>
<evidence type="ECO:0000313" key="2">
    <source>
        <dbReference type="Proteomes" id="UP000501690"/>
    </source>
</evidence>
<organism evidence="1 2">
    <name type="scientific">Vigna unguiculata</name>
    <name type="common">Cowpea</name>
    <dbReference type="NCBI Taxonomy" id="3917"/>
    <lineage>
        <taxon>Eukaryota</taxon>
        <taxon>Viridiplantae</taxon>
        <taxon>Streptophyta</taxon>
        <taxon>Embryophyta</taxon>
        <taxon>Tracheophyta</taxon>
        <taxon>Spermatophyta</taxon>
        <taxon>Magnoliopsida</taxon>
        <taxon>eudicotyledons</taxon>
        <taxon>Gunneridae</taxon>
        <taxon>Pentapetalae</taxon>
        <taxon>rosids</taxon>
        <taxon>fabids</taxon>
        <taxon>Fabales</taxon>
        <taxon>Fabaceae</taxon>
        <taxon>Papilionoideae</taxon>
        <taxon>50 kb inversion clade</taxon>
        <taxon>NPAAA clade</taxon>
        <taxon>indigoferoid/millettioid clade</taxon>
        <taxon>Phaseoleae</taxon>
        <taxon>Vigna</taxon>
    </lineage>
</organism>
<sequence>MSDLLLPLHYVAGSEFKKWLIDLCLLLPINSSMSDLLLPLHYVAGSEFKKWLIDLCLLLPINSSMSDLLLPLHYVAGLELSLIHIYMCIRDSSVVPMKNLKDAIISSGSTKTMGMKEMQP</sequence>
<dbReference type="EMBL" id="CP039349">
    <property type="protein sequence ID" value="QCD94269.1"/>
    <property type="molecule type" value="Genomic_DNA"/>
</dbReference>
<dbReference type="Proteomes" id="UP000501690">
    <property type="component" value="Linkage Group LG5"/>
</dbReference>
<name>A0A4D6LZ77_VIGUN</name>
<evidence type="ECO:0000313" key="1">
    <source>
        <dbReference type="EMBL" id="QCD94269.1"/>
    </source>
</evidence>